<name>A0A7M3SWX1_9FLAO</name>
<protein>
    <recommendedName>
        <fullName evidence="5">Thrombospondin</fullName>
    </recommendedName>
</protein>
<comment type="caution">
    <text evidence="3">The sequence shown here is derived from an EMBL/GenBank/DDBJ whole genome shotgun (WGS) entry which is preliminary data.</text>
</comment>
<dbReference type="PROSITE" id="PS51257">
    <property type="entry name" value="PROKAR_LIPOPROTEIN"/>
    <property type="match status" value="1"/>
</dbReference>
<dbReference type="OrthoDB" id="2972467at2"/>
<feature type="signal peptide" evidence="2">
    <location>
        <begin position="1"/>
        <end position="24"/>
    </location>
</feature>
<evidence type="ECO:0000313" key="3">
    <source>
        <dbReference type="EMBL" id="MUP41102.1"/>
    </source>
</evidence>
<reference evidence="3 4" key="1">
    <citation type="submission" date="2019-07" db="EMBL/GenBank/DDBJ databases">
        <title>Gramella aestuarii sp. nov., isolated from a tidal flat, and emended description of Gramella echinicola.</title>
        <authorList>
            <person name="Liu L."/>
        </authorList>
    </citation>
    <scope>NUCLEOTIDE SEQUENCE [LARGE SCALE GENOMIC DNA]</scope>
    <source>
        <strain evidence="3 4">BS12</strain>
    </source>
</reference>
<keyword evidence="2" id="KW-0732">Signal</keyword>
<proteinExistence type="predicted"/>
<dbReference type="Proteomes" id="UP000460416">
    <property type="component" value="Unassembled WGS sequence"/>
</dbReference>
<feature type="region of interest" description="Disordered" evidence="1">
    <location>
        <begin position="395"/>
        <end position="421"/>
    </location>
</feature>
<dbReference type="AlphaFoldDB" id="A0A7M3SWX1"/>
<evidence type="ECO:0000256" key="2">
    <source>
        <dbReference type="SAM" id="SignalP"/>
    </source>
</evidence>
<evidence type="ECO:0000256" key="1">
    <source>
        <dbReference type="SAM" id="MobiDB-lite"/>
    </source>
</evidence>
<dbReference type="RefSeq" id="WP_156273061.1">
    <property type="nucleotide sequence ID" value="NZ_BAABGI010000002.1"/>
</dbReference>
<sequence length="650" mass="71610">MMRFINKYLAVFAILSLMVSSCTKDETIQEINDVPGDVARLSLGPVIQAMDLNRQEITPDETPECSDLPAAYAQIRLEYGDDNEEVITVVKILKDDDGKLFTAYSDDLEIPIPSGETSVSVTLTDFVVWSDLPANGGVVIWVAPKDESDFAQFVSDPLSNNWSLRAGSKNYQEVEVICFDDREVNLYGYQFFDIIPVPLSELCVFANYCLTPDGRHRVANYTFDLYTYSGEVIEENPDPSGSMYTLINEGDDTPVTGLDGESYYAEPLCLPIPKGDDENGDVPYLYWEMSLEDWEGYYGAAPNLELSGYLTWNQVKMYLDKDGDDATVDYIHIFFNCEDGDGPDPCDLDDPDADCDDDGIDNGDENEGCKNNPDPDCGEETCTNPTTWYRDQDGDGFGDPNTTQEECEQPEGYVDNNSDCDDTNDNIGEAITWYRDQDGDGLGDPSITEVACEQPTGFVDNANDPCPEDETNTCNVACDDTNPNADCDDDGTLNKCDTDNPNYPTFDCDGDNVPNGQDDCPTEAPELVDYNMDGCEDIPDTCDFTTDNDCSLIVWDQTTASGGDPFYGIDLNGENIGSVSISLDGNNDVVIELNLDIDYLLDDIYIVLDDGTPLCRSNVGQGLNEFTIPGTFSEQQSVLIYANVCPATTN</sequence>
<dbReference type="EMBL" id="VJVW01000001">
    <property type="protein sequence ID" value="MUP41102.1"/>
    <property type="molecule type" value="Genomic_DNA"/>
</dbReference>
<feature type="chain" id="PRO_5029745102" description="Thrombospondin" evidence="2">
    <location>
        <begin position="25"/>
        <end position="650"/>
    </location>
</feature>
<accession>A0A7M3SWX1</accession>
<evidence type="ECO:0008006" key="5">
    <source>
        <dbReference type="Google" id="ProtNLM"/>
    </source>
</evidence>
<keyword evidence="4" id="KW-1185">Reference proteome</keyword>
<feature type="compositionally biased region" description="Acidic residues" evidence="1">
    <location>
        <begin position="357"/>
        <end position="366"/>
    </location>
</feature>
<gene>
    <name evidence="3" type="ORF">FLP08_00805</name>
</gene>
<feature type="region of interest" description="Disordered" evidence="1">
    <location>
        <begin position="357"/>
        <end position="377"/>
    </location>
</feature>
<organism evidence="3 4">
    <name type="scientific">Christiangramia aestuarii</name>
    <dbReference type="NCBI Taxonomy" id="1028746"/>
    <lineage>
        <taxon>Bacteria</taxon>
        <taxon>Pseudomonadati</taxon>
        <taxon>Bacteroidota</taxon>
        <taxon>Flavobacteriia</taxon>
        <taxon>Flavobacteriales</taxon>
        <taxon>Flavobacteriaceae</taxon>
        <taxon>Christiangramia</taxon>
    </lineage>
</organism>
<evidence type="ECO:0000313" key="4">
    <source>
        <dbReference type="Proteomes" id="UP000460416"/>
    </source>
</evidence>